<comment type="caution">
    <text evidence="3">The sequence shown here is derived from an EMBL/GenBank/DDBJ whole genome shotgun (WGS) entry which is preliminary data.</text>
</comment>
<dbReference type="AlphaFoldDB" id="A0A1V8RTJ5"/>
<dbReference type="RefSeq" id="WP_080918723.1">
    <property type="nucleotide sequence ID" value="NZ_MDET01000007.1"/>
</dbReference>
<sequence length="639" mass="69121">MIPIRYPTLPDAVDYKGIMKATNDGYEAGRNWRNEKEAPQTLAKLYGINLPPQPPSLMDRLSDGLSNLFGGGQQANKPLMLSDLGDKFDTDPPQSNIQRSPLPAPMDPATARVEQAFAAQGQGRNQPLSSNQIAGRFLKAIRDGGVTNPYALAAIAATGKAESGFDPKNAAGTWSDPSQSGQAGTAGGIMSWRGPRLQALQAFAKQNGDNPNAPSPQTQGKFLLAEDPGLIQKLQQARSPEEAQQLMNNAWRYAGYDQPGGETAERMASANSYAQQFGGSPSQQGLEGLAVGQSMPMGSGGPVRVADASGSMYPQDGMPVGTVPSLPDGETMRKLFANPITRPYAIEAAKSRRAALQDQNDPMKRVEYQTAVEKLNQLRNPQVKPTDDMREYELARDQGYNGSFQNYMLDMKRAGATSVNVNSGDSAWNKESAKLQAKRYDDISRQAGNAQDMLSMYDLAEQALTSGVRTGFGAETELNLRQLGASMGIDTDPDKLAGGELIRSIQNRMALLMRSPSGGMGMPGALSDRDIKFLKDAQIGLDRSPEGNRKMLEAYRAMEQRKIEIAQLADQYVQDHGKLDAGFNQDVRNYAKANPLFPEQPQGSGATRGSGGATGRQRARNPQTGETVEWDGNQWRPVQ</sequence>
<evidence type="ECO:0000256" key="1">
    <source>
        <dbReference type="SAM" id="MobiDB-lite"/>
    </source>
</evidence>
<evidence type="ECO:0000259" key="2">
    <source>
        <dbReference type="Pfam" id="PF18013"/>
    </source>
</evidence>
<organism evidence="3 4">
    <name type="scientific">Manganibacter manganicus</name>
    <dbReference type="NCBI Taxonomy" id="1873176"/>
    <lineage>
        <taxon>Bacteria</taxon>
        <taxon>Pseudomonadati</taxon>
        <taxon>Pseudomonadota</taxon>
        <taxon>Alphaproteobacteria</taxon>
        <taxon>Hyphomicrobiales</taxon>
        <taxon>Phyllobacteriaceae</taxon>
        <taxon>Manganibacter</taxon>
    </lineage>
</organism>
<gene>
    <name evidence="3" type="ORF">BFN67_13810</name>
</gene>
<accession>A0A1V8RTJ5</accession>
<keyword evidence="4" id="KW-1185">Reference proteome</keyword>
<evidence type="ECO:0000313" key="4">
    <source>
        <dbReference type="Proteomes" id="UP000191905"/>
    </source>
</evidence>
<protein>
    <recommendedName>
        <fullName evidence="2">Phage tail lysozyme domain-containing protein</fullName>
    </recommendedName>
</protein>
<dbReference type="Pfam" id="PF18013">
    <property type="entry name" value="Phage_lysozyme2"/>
    <property type="match status" value="1"/>
</dbReference>
<dbReference type="InterPro" id="IPR041219">
    <property type="entry name" value="Phage_lysozyme2"/>
</dbReference>
<name>A0A1V8RTJ5_9HYPH</name>
<feature type="domain" description="Phage tail lysozyme" evidence="2">
    <location>
        <begin position="148"/>
        <end position="277"/>
    </location>
</feature>
<dbReference type="STRING" id="1873176.BFN67_13810"/>
<dbReference type="Gene3D" id="1.10.530.10">
    <property type="match status" value="1"/>
</dbReference>
<evidence type="ECO:0000313" key="3">
    <source>
        <dbReference type="EMBL" id="OQM76458.1"/>
    </source>
</evidence>
<reference evidence="3 4" key="1">
    <citation type="journal article" date="2016" name="Int. J. Syst. Evol. Microbiol.">
        <title>Pseudaminobacter manganicus sp. nov., isolated from sludge of a manganese mine.</title>
        <authorList>
            <person name="Li J."/>
            <person name="Huang J."/>
            <person name="Liao S."/>
            <person name="Wang G."/>
        </authorList>
    </citation>
    <scope>NUCLEOTIDE SEQUENCE [LARGE SCALE GENOMIC DNA]</scope>
    <source>
        <strain evidence="3 4">JH-7</strain>
    </source>
</reference>
<dbReference type="EMBL" id="MDET01000007">
    <property type="protein sequence ID" value="OQM76458.1"/>
    <property type="molecule type" value="Genomic_DNA"/>
</dbReference>
<feature type="region of interest" description="Disordered" evidence="1">
    <location>
        <begin position="594"/>
        <end position="639"/>
    </location>
</feature>
<dbReference type="Proteomes" id="UP000191905">
    <property type="component" value="Unassembled WGS sequence"/>
</dbReference>
<proteinExistence type="predicted"/>